<dbReference type="InterPro" id="IPR041679">
    <property type="entry name" value="DNA2/NAM7-like_C"/>
</dbReference>
<evidence type="ECO:0000313" key="9">
    <source>
        <dbReference type="EMBL" id="GFQ02329.1"/>
    </source>
</evidence>
<dbReference type="InterPro" id="IPR045529">
    <property type="entry name" value="DUF6469"/>
</dbReference>
<feature type="domain" description="DNA2/NAM7 helicase-like C-terminal" evidence="7">
    <location>
        <begin position="621"/>
        <end position="661"/>
    </location>
</feature>
<keyword evidence="1" id="KW-0547">Nucleotide-binding</keyword>
<gene>
    <name evidence="9" type="ORF">PHJA_002376900</name>
</gene>
<dbReference type="AlphaFoldDB" id="A0A830CXM1"/>
<feature type="domain" description="DUF6469" evidence="8">
    <location>
        <begin position="76"/>
        <end position="169"/>
    </location>
</feature>
<dbReference type="CDD" id="cd18808">
    <property type="entry name" value="SF1_C_Upf1"/>
    <property type="match status" value="1"/>
</dbReference>
<evidence type="ECO:0000256" key="5">
    <source>
        <dbReference type="SAM" id="MobiDB-lite"/>
    </source>
</evidence>
<name>A0A830CXM1_9LAMI</name>
<dbReference type="FunFam" id="3.40.50.300:FF:000326">
    <property type="entry name" value="P-loop containing nucleoside triphosphate hydrolase"/>
    <property type="match status" value="1"/>
</dbReference>
<keyword evidence="3 9" id="KW-0347">Helicase</keyword>
<evidence type="ECO:0000259" key="8">
    <source>
        <dbReference type="Pfam" id="PF20073"/>
    </source>
</evidence>
<evidence type="ECO:0000256" key="4">
    <source>
        <dbReference type="ARBA" id="ARBA00022840"/>
    </source>
</evidence>
<feature type="domain" description="DNA2/NAM7 helicase helicase" evidence="6">
    <location>
        <begin position="539"/>
        <end position="613"/>
    </location>
</feature>
<dbReference type="InterPro" id="IPR041677">
    <property type="entry name" value="DNA2/NAM7_AAA_11"/>
</dbReference>
<evidence type="ECO:0000256" key="2">
    <source>
        <dbReference type="ARBA" id="ARBA00022801"/>
    </source>
</evidence>
<dbReference type="Pfam" id="PF20073">
    <property type="entry name" value="DUF6469"/>
    <property type="match status" value="1"/>
</dbReference>
<dbReference type="GO" id="GO:0016787">
    <property type="term" value="F:hydrolase activity"/>
    <property type="evidence" value="ECO:0007669"/>
    <property type="project" value="UniProtKB-KW"/>
</dbReference>
<evidence type="ECO:0000313" key="10">
    <source>
        <dbReference type="Proteomes" id="UP000653305"/>
    </source>
</evidence>
<dbReference type="InterPro" id="IPR045055">
    <property type="entry name" value="DNA2/NAM7-like"/>
</dbReference>
<dbReference type="Pfam" id="PF13086">
    <property type="entry name" value="AAA_11"/>
    <property type="match status" value="2"/>
</dbReference>
<keyword evidence="4" id="KW-0067">ATP-binding</keyword>
<dbReference type="Proteomes" id="UP000653305">
    <property type="component" value="Unassembled WGS sequence"/>
</dbReference>
<feature type="region of interest" description="Disordered" evidence="5">
    <location>
        <begin position="367"/>
        <end position="388"/>
    </location>
</feature>
<dbReference type="Gene3D" id="3.40.50.300">
    <property type="entry name" value="P-loop containing nucleotide triphosphate hydrolases"/>
    <property type="match status" value="2"/>
</dbReference>
<dbReference type="GO" id="GO:0005694">
    <property type="term" value="C:chromosome"/>
    <property type="evidence" value="ECO:0007669"/>
    <property type="project" value="UniProtKB-ARBA"/>
</dbReference>
<feature type="domain" description="DNA2/NAM7 helicase helicase" evidence="6">
    <location>
        <begin position="215"/>
        <end position="457"/>
    </location>
</feature>
<dbReference type="GO" id="GO:0005524">
    <property type="term" value="F:ATP binding"/>
    <property type="evidence" value="ECO:0007669"/>
    <property type="project" value="UniProtKB-KW"/>
</dbReference>
<dbReference type="GO" id="GO:0004386">
    <property type="term" value="F:helicase activity"/>
    <property type="evidence" value="ECO:0007669"/>
    <property type="project" value="UniProtKB-KW"/>
</dbReference>
<proteinExistence type="predicted"/>
<evidence type="ECO:0000259" key="7">
    <source>
        <dbReference type="Pfam" id="PF13087"/>
    </source>
</evidence>
<sequence length="910" mass="102502">MNQYIYKDKVNKIPDNFSSVQHYLMSFIDPLIEETHADIRSNLINLRSAPACQIFDVRKCKEFKPPKNLFYSMTLKNSDKKAGTYEPEYGDLFALTEVRPKCIDDLNGSKRSYLVAFVQGVKDEDSGKIPILSSKPIDFEKSDKVKGHKLYAVYLTNLMTNRRIWSALHPCEGGNMRIINSVLQINPSIDEIKTCTICSSKETKRNELSINSLGLNDSQRDAVLDSIALAECRHQTSVKLLWGPPGTGKTKTIASMGLVLLGMRCRTLACAPTNVAVLGVTKRLMSCLAGNLKHDTYGLGDVVLYGNGKRMKIDDHEDLHDIFLDYRVSVLAECFAPLSGWKGSLDEMIGLLEDPKGLYQRYLCQQKSEDDSDNSDDDEEEKPKIEDEGETSKMNWWKKLIIQNVKEEKKKETKAKQKARFQEISKSERVEKLNVPLTFEEFVAKTLVVARKQLIFCITGLYAHMPTSLLTMETLKHMLKVIDLLNEKGFTQAITGMQEMGRTTRSQTTTICRIRLECLEALKYLCINFSVPHFIEKYQIKNFCLQNACLILCTVSSSAKLHTEGMRPLDMVIIDEAAQLKECESCIPLQLYGLRHAILVGDEKQLPAMVISKICEKAGFGRSLFERLVMLGHSKHLLDIQYRMHPSISLFPNNEFYGEKLFGSYSFINVTNGKEEFDSRNSRKNIAEVSVVAEIVSRLSKQCINSKQKVRVGCLSPYKGQVIAIQESLGKTYSTDPNDTFSVNVRSVDGFQGGEEDVIIISTVRCNGNGSVGFLDNRNRTNVALTRARYCLWILGNSATLLNSSCVWQKLVVNAKDRGCFYNAYEDTNLCLAVSNALIELRQLNTLFSMDSILFKVAKWKVCFSKSFNVSITRFRDLAILKEVVSLVVKLAPAEESRNGRSLLPAVGVV</sequence>
<feature type="domain" description="DNA2/NAM7 helicase-like C-terminal" evidence="7">
    <location>
        <begin position="663"/>
        <end position="798"/>
    </location>
</feature>
<protein>
    <submittedName>
        <fullName evidence="9">Probable helicase magatama 3</fullName>
    </submittedName>
</protein>
<dbReference type="InterPro" id="IPR047187">
    <property type="entry name" value="SF1_C_Upf1"/>
</dbReference>
<evidence type="ECO:0000256" key="1">
    <source>
        <dbReference type="ARBA" id="ARBA00022741"/>
    </source>
</evidence>
<accession>A0A830CXM1</accession>
<dbReference type="OrthoDB" id="6513042at2759"/>
<dbReference type="Pfam" id="PF13087">
    <property type="entry name" value="AAA_12"/>
    <property type="match status" value="2"/>
</dbReference>
<comment type="caution">
    <text evidence="9">The sequence shown here is derived from an EMBL/GenBank/DDBJ whole genome shotgun (WGS) entry which is preliminary data.</text>
</comment>
<evidence type="ECO:0000256" key="3">
    <source>
        <dbReference type="ARBA" id="ARBA00022806"/>
    </source>
</evidence>
<evidence type="ECO:0000259" key="6">
    <source>
        <dbReference type="Pfam" id="PF13086"/>
    </source>
</evidence>
<dbReference type="PANTHER" id="PTHR10887">
    <property type="entry name" value="DNA2/NAM7 HELICASE FAMILY"/>
    <property type="match status" value="1"/>
</dbReference>
<keyword evidence="2" id="KW-0378">Hydrolase</keyword>
<dbReference type="InterPro" id="IPR027417">
    <property type="entry name" value="P-loop_NTPase"/>
</dbReference>
<keyword evidence="10" id="KW-1185">Reference proteome</keyword>
<reference evidence="9" key="1">
    <citation type="submission" date="2020-07" db="EMBL/GenBank/DDBJ databases">
        <title>Ethylene signaling mediates host invasion by parasitic plants.</title>
        <authorList>
            <person name="Yoshida S."/>
        </authorList>
    </citation>
    <scope>NUCLEOTIDE SEQUENCE</scope>
    <source>
        <strain evidence="9">Okayama</strain>
    </source>
</reference>
<feature type="compositionally biased region" description="Acidic residues" evidence="5">
    <location>
        <begin position="370"/>
        <end position="380"/>
    </location>
</feature>
<dbReference type="EMBL" id="BMAC01000741">
    <property type="protein sequence ID" value="GFQ02329.1"/>
    <property type="molecule type" value="Genomic_DNA"/>
</dbReference>
<dbReference type="SUPFAM" id="SSF52540">
    <property type="entry name" value="P-loop containing nucleoside triphosphate hydrolases"/>
    <property type="match status" value="1"/>
</dbReference>
<dbReference type="PANTHER" id="PTHR10887:SF522">
    <property type="entry name" value="P-LOOP CONTAINING NUCLEOSIDE TRIPHOSPHATE HYDROLASES SUPERFAMILY PROTEIN"/>
    <property type="match status" value="1"/>
</dbReference>
<organism evidence="9 10">
    <name type="scientific">Phtheirospermum japonicum</name>
    <dbReference type="NCBI Taxonomy" id="374723"/>
    <lineage>
        <taxon>Eukaryota</taxon>
        <taxon>Viridiplantae</taxon>
        <taxon>Streptophyta</taxon>
        <taxon>Embryophyta</taxon>
        <taxon>Tracheophyta</taxon>
        <taxon>Spermatophyta</taxon>
        <taxon>Magnoliopsida</taxon>
        <taxon>eudicotyledons</taxon>
        <taxon>Gunneridae</taxon>
        <taxon>Pentapetalae</taxon>
        <taxon>asterids</taxon>
        <taxon>lamiids</taxon>
        <taxon>Lamiales</taxon>
        <taxon>Orobanchaceae</taxon>
        <taxon>Orobanchaceae incertae sedis</taxon>
        <taxon>Phtheirospermum</taxon>
    </lineage>
</organism>